<dbReference type="PANTHER" id="PTHR30345">
    <property type="entry name" value="RIBOSE-5-PHOSPHATE ISOMERASE B"/>
    <property type="match status" value="1"/>
</dbReference>
<dbReference type="GO" id="GO:0004751">
    <property type="term" value="F:ribose-5-phosphate isomerase activity"/>
    <property type="evidence" value="ECO:0007669"/>
    <property type="project" value="UniProtKB-EC"/>
</dbReference>
<comment type="caution">
    <text evidence="5">The sequence shown here is derived from an EMBL/GenBank/DDBJ whole genome shotgun (WGS) entry which is preliminary data.</text>
</comment>
<feature type="binding site" evidence="4">
    <location>
        <position position="109"/>
    </location>
    <ligand>
        <name>D-ribulose 5-phosphate</name>
        <dbReference type="ChEBI" id="CHEBI:58121"/>
    </ligand>
</feature>
<keyword evidence="2 5" id="KW-0413">Isomerase</keyword>
<dbReference type="Proteomes" id="UP000307507">
    <property type="component" value="Unassembled WGS sequence"/>
</dbReference>
<reference evidence="5 6" key="1">
    <citation type="submission" date="2019-04" db="EMBL/GenBank/DDBJ databases">
        <title>Flavobacterium sp. nov. isolated from construction timber.</title>
        <authorList>
            <person name="Lin S.-Y."/>
            <person name="Chang C.-T."/>
            <person name="Young C.-C."/>
        </authorList>
    </citation>
    <scope>NUCLEOTIDE SEQUENCE [LARGE SCALE GENOMIC DNA]</scope>
    <source>
        <strain evidence="5 6">CC-CTC003</strain>
    </source>
</reference>
<dbReference type="GO" id="GO:0009052">
    <property type="term" value="P:pentose-phosphate shunt, non-oxidative branch"/>
    <property type="evidence" value="ECO:0007669"/>
    <property type="project" value="TreeGrafter"/>
</dbReference>
<accession>A0A4S3ZQ48</accession>
<evidence type="ECO:0000256" key="2">
    <source>
        <dbReference type="ARBA" id="ARBA00023235"/>
    </source>
</evidence>
<protein>
    <submittedName>
        <fullName evidence="5">Ribose 5-phosphate isomerase B</fullName>
        <ecNumber evidence="5">5.3.1.6</ecNumber>
    </submittedName>
</protein>
<dbReference type="Pfam" id="PF02502">
    <property type="entry name" value="LacAB_rpiB"/>
    <property type="match status" value="1"/>
</dbReference>
<sequence>MRISIGNDHAGPDYKQAILKHLEAQGHTVMNHGTDTFDSVDYPDFGHPVALDVTEGRSDFGIVICGSGNGIAITVNKHQGIRAALCWTKEIAALARQHNDANIISIPARFTSIQQAVEMVDTFLATAFEGGRHANRVNKIPVCQ</sequence>
<dbReference type="EMBL" id="SSNZ01000011">
    <property type="protein sequence ID" value="THF47663.1"/>
    <property type="molecule type" value="Genomic_DNA"/>
</dbReference>
<dbReference type="PIRSF" id="PIRSF005384">
    <property type="entry name" value="RpiB_LacA_B"/>
    <property type="match status" value="1"/>
</dbReference>
<dbReference type="Gene3D" id="3.40.1400.10">
    <property type="entry name" value="Sugar-phosphate isomerase, RpiB/LacA/LacB"/>
    <property type="match status" value="1"/>
</dbReference>
<dbReference type="NCBIfam" id="NF004051">
    <property type="entry name" value="PRK05571.1"/>
    <property type="match status" value="1"/>
</dbReference>
<gene>
    <name evidence="5" type="primary">rpiB</name>
    <name evidence="5" type="ORF">E6C50_16430</name>
</gene>
<feature type="active site" description="Proton acceptor" evidence="3">
    <location>
        <position position="65"/>
    </location>
</feature>
<dbReference type="InterPro" id="IPR004785">
    <property type="entry name" value="RpiB"/>
</dbReference>
<feature type="binding site" evidence="4">
    <location>
        <position position="99"/>
    </location>
    <ligand>
        <name>D-ribulose 5-phosphate</name>
        <dbReference type="ChEBI" id="CHEBI:58121"/>
    </ligand>
</feature>
<dbReference type="InterPro" id="IPR036569">
    <property type="entry name" value="RpiB_LacA_LacB_sf"/>
</dbReference>
<dbReference type="GO" id="GO:0019316">
    <property type="term" value="P:D-allose catabolic process"/>
    <property type="evidence" value="ECO:0007669"/>
    <property type="project" value="TreeGrafter"/>
</dbReference>
<dbReference type="NCBIfam" id="TIGR01120">
    <property type="entry name" value="rpiB"/>
    <property type="match status" value="1"/>
</dbReference>
<evidence type="ECO:0000256" key="4">
    <source>
        <dbReference type="PIRSR" id="PIRSR005384-2"/>
    </source>
</evidence>
<name>A0A4S3ZQ48_9FLAO</name>
<dbReference type="OrthoDB" id="1778624at2"/>
<dbReference type="NCBIfam" id="TIGR00689">
    <property type="entry name" value="rpiB_lacA_lacB"/>
    <property type="match status" value="1"/>
</dbReference>
<proteinExistence type="inferred from homology"/>
<feature type="binding site" evidence="4">
    <location>
        <position position="132"/>
    </location>
    <ligand>
        <name>D-ribulose 5-phosphate</name>
        <dbReference type="ChEBI" id="CHEBI:58121"/>
    </ligand>
</feature>
<dbReference type="PANTHER" id="PTHR30345:SF0">
    <property type="entry name" value="DNA DAMAGE-REPAIR_TOLERATION PROTEIN DRT102"/>
    <property type="match status" value="1"/>
</dbReference>
<evidence type="ECO:0000313" key="5">
    <source>
        <dbReference type="EMBL" id="THF47663.1"/>
    </source>
</evidence>
<feature type="active site" description="Proton donor" evidence="3">
    <location>
        <position position="98"/>
    </location>
</feature>
<dbReference type="AlphaFoldDB" id="A0A4S3ZQ48"/>
<feature type="binding site" evidence="4">
    <location>
        <begin position="8"/>
        <end position="9"/>
    </location>
    <ligand>
        <name>D-ribulose 5-phosphate</name>
        <dbReference type="ChEBI" id="CHEBI:58121"/>
    </ligand>
</feature>
<dbReference type="EC" id="5.3.1.6" evidence="5"/>
<dbReference type="RefSeq" id="WP_136404337.1">
    <property type="nucleotide sequence ID" value="NZ_SSNZ01000011.1"/>
</dbReference>
<dbReference type="SUPFAM" id="SSF89623">
    <property type="entry name" value="Ribose/Galactose isomerase RpiB/AlsB"/>
    <property type="match status" value="1"/>
</dbReference>
<evidence type="ECO:0000256" key="1">
    <source>
        <dbReference type="ARBA" id="ARBA00008754"/>
    </source>
</evidence>
<organism evidence="5 6">
    <name type="scientific">Flavobacterium supellecticarium</name>
    <dbReference type="NCBI Taxonomy" id="2565924"/>
    <lineage>
        <taxon>Bacteria</taxon>
        <taxon>Pseudomonadati</taxon>
        <taxon>Bacteroidota</taxon>
        <taxon>Flavobacteriia</taxon>
        <taxon>Flavobacteriales</taxon>
        <taxon>Flavobacteriaceae</taxon>
        <taxon>Flavobacterium</taxon>
    </lineage>
</organism>
<evidence type="ECO:0000256" key="3">
    <source>
        <dbReference type="PIRSR" id="PIRSR005384-1"/>
    </source>
</evidence>
<feature type="binding site" evidence="4">
    <location>
        <begin position="66"/>
        <end position="70"/>
    </location>
    <ligand>
        <name>D-ribulose 5-phosphate</name>
        <dbReference type="ChEBI" id="CHEBI:58121"/>
    </ligand>
</feature>
<comment type="similarity">
    <text evidence="1">Belongs to the LacAB/RpiB family.</text>
</comment>
<evidence type="ECO:0000313" key="6">
    <source>
        <dbReference type="Proteomes" id="UP000307507"/>
    </source>
</evidence>
<keyword evidence="6" id="KW-1185">Reference proteome</keyword>
<feature type="binding site" evidence="4">
    <location>
        <position position="136"/>
    </location>
    <ligand>
        <name>D-ribulose 5-phosphate</name>
        <dbReference type="ChEBI" id="CHEBI:58121"/>
    </ligand>
</feature>
<dbReference type="InterPro" id="IPR003500">
    <property type="entry name" value="RpiB_LacA_LacB"/>
</dbReference>